<dbReference type="AlphaFoldDB" id="A0A8H6YU93"/>
<reference evidence="1" key="1">
    <citation type="submission" date="2020-05" db="EMBL/GenBank/DDBJ databases">
        <title>Mycena genomes resolve the evolution of fungal bioluminescence.</title>
        <authorList>
            <person name="Tsai I.J."/>
        </authorList>
    </citation>
    <scope>NUCLEOTIDE SEQUENCE</scope>
    <source>
        <strain evidence="1">160909Yilan</strain>
    </source>
</reference>
<accession>A0A8H6YU93</accession>
<comment type="caution">
    <text evidence="1">The sequence shown here is derived from an EMBL/GenBank/DDBJ whole genome shotgun (WGS) entry which is preliminary data.</text>
</comment>
<protein>
    <submittedName>
        <fullName evidence="1">Uncharacterized protein</fullName>
    </submittedName>
</protein>
<sequence>MGKRIVVNFAVFRFHTHGLLPITRTLCSFFGDSALHGSGPRLDGDVASSRWQRALLADSTVRNASTAFRHQSFTTTRHTCLPCRARLHSAPSSPGLLCPLPLLPWTSFDSSASGAPPRYFPACLPPSLPHSSSPPFPTILASLPPASLPLYVSTLAFPPIHTHLSRSFFDTRPFLEAATTEVLPRLTRTLSSRISELESFGGVAPLGGLTVFVRHYCVKTR</sequence>
<dbReference type="Proteomes" id="UP000623467">
    <property type="component" value="Unassembled WGS sequence"/>
</dbReference>
<evidence type="ECO:0000313" key="1">
    <source>
        <dbReference type="EMBL" id="KAF7364431.1"/>
    </source>
</evidence>
<gene>
    <name evidence="1" type="ORF">MSAN_01104100</name>
</gene>
<dbReference type="EMBL" id="JACAZH010000007">
    <property type="protein sequence ID" value="KAF7364431.1"/>
    <property type="molecule type" value="Genomic_DNA"/>
</dbReference>
<keyword evidence="2" id="KW-1185">Reference proteome</keyword>
<name>A0A8H6YU93_9AGAR</name>
<proteinExistence type="predicted"/>
<evidence type="ECO:0000313" key="2">
    <source>
        <dbReference type="Proteomes" id="UP000623467"/>
    </source>
</evidence>
<organism evidence="1 2">
    <name type="scientific">Mycena sanguinolenta</name>
    <dbReference type="NCBI Taxonomy" id="230812"/>
    <lineage>
        <taxon>Eukaryota</taxon>
        <taxon>Fungi</taxon>
        <taxon>Dikarya</taxon>
        <taxon>Basidiomycota</taxon>
        <taxon>Agaricomycotina</taxon>
        <taxon>Agaricomycetes</taxon>
        <taxon>Agaricomycetidae</taxon>
        <taxon>Agaricales</taxon>
        <taxon>Marasmiineae</taxon>
        <taxon>Mycenaceae</taxon>
        <taxon>Mycena</taxon>
    </lineage>
</organism>